<dbReference type="InterPro" id="IPR003591">
    <property type="entry name" value="Leu-rich_rpt_typical-subtyp"/>
</dbReference>
<feature type="transmembrane region" description="Helical" evidence="13">
    <location>
        <begin position="643"/>
        <end position="664"/>
    </location>
</feature>
<keyword evidence="14" id="KW-0732">Signal</keyword>
<feature type="compositionally biased region" description="Acidic residues" evidence="12">
    <location>
        <begin position="1194"/>
        <end position="1212"/>
    </location>
</feature>
<evidence type="ECO:0000256" key="12">
    <source>
        <dbReference type="SAM" id="MobiDB-lite"/>
    </source>
</evidence>
<dbReference type="PRINTS" id="PR00373">
    <property type="entry name" value="GLYCHORMONER"/>
</dbReference>
<comment type="subcellular location">
    <subcellularLocation>
        <location evidence="1">Cell membrane</location>
        <topology evidence="1">Multi-pass membrane protein</topology>
    </subcellularLocation>
</comment>
<dbReference type="InterPro" id="IPR001611">
    <property type="entry name" value="Leu-rich_rpt"/>
</dbReference>
<comment type="similarity">
    <text evidence="2">Belongs to the G-protein coupled receptor 1 family.</text>
</comment>
<dbReference type="GO" id="GO:0005886">
    <property type="term" value="C:plasma membrane"/>
    <property type="evidence" value="ECO:0007669"/>
    <property type="project" value="UniProtKB-SubCell"/>
</dbReference>
<dbReference type="InterPro" id="IPR017452">
    <property type="entry name" value="GPCR_Rhodpsn_7TM"/>
</dbReference>
<feature type="transmembrane region" description="Helical" evidence="13">
    <location>
        <begin position="568"/>
        <end position="588"/>
    </location>
</feature>
<keyword evidence="3" id="KW-1003">Cell membrane</keyword>
<dbReference type="GO" id="GO:0008528">
    <property type="term" value="F:G protein-coupled peptide receptor activity"/>
    <property type="evidence" value="ECO:0007669"/>
    <property type="project" value="TreeGrafter"/>
</dbReference>
<dbReference type="SMART" id="SM00365">
    <property type="entry name" value="LRR_SD22"/>
    <property type="match status" value="7"/>
</dbReference>
<keyword evidence="4" id="KW-0433">Leucine-rich repeat</keyword>
<keyword evidence="8" id="KW-0297">G-protein coupled receptor</keyword>
<evidence type="ECO:0000256" key="14">
    <source>
        <dbReference type="SAM" id="SignalP"/>
    </source>
</evidence>
<evidence type="ECO:0000313" key="17">
    <source>
        <dbReference type="Proteomes" id="UP000318571"/>
    </source>
</evidence>
<dbReference type="SMART" id="SM00369">
    <property type="entry name" value="LRR_TYP"/>
    <property type="match status" value="12"/>
</dbReference>
<evidence type="ECO:0000313" key="16">
    <source>
        <dbReference type="EMBL" id="TRY73241.1"/>
    </source>
</evidence>
<evidence type="ECO:0000256" key="13">
    <source>
        <dbReference type="SAM" id="Phobius"/>
    </source>
</evidence>
<keyword evidence="5 13" id="KW-0812">Transmembrane</keyword>
<dbReference type="InterPro" id="IPR032675">
    <property type="entry name" value="LRR_dom_sf"/>
</dbReference>
<dbReference type="Pfam" id="PF13855">
    <property type="entry name" value="LRR_8"/>
    <property type="match status" value="5"/>
</dbReference>
<feature type="region of interest" description="Disordered" evidence="12">
    <location>
        <begin position="1268"/>
        <end position="1348"/>
    </location>
</feature>
<feature type="compositionally biased region" description="Low complexity" evidence="12">
    <location>
        <begin position="949"/>
        <end position="960"/>
    </location>
</feature>
<evidence type="ECO:0000256" key="2">
    <source>
        <dbReference type="ARBA" id="ARBA00010663"/>
    </source>
</evidence>
<evidence type="ECO:0000259" key="15">
    <source>
        <dbReference type="PROSITE" id="PS50262"/>
    </source>
</evidence>
<evidence type="ECO:0000256" key="3">
    <source>
        <dbReference type="ARBA" id="ARBA00022475"/>
    </source>
</evidence>
<accession>A0A553P6D6</accession>
<dbReference type="GO" id="GO:0007189">
    <property type="term" value="P:adenylate cyclase-activating G protein-coupled receptor signaling pathway"/>
    <property type="evidence" value="ECO:0007669"/>
    <property type="project" value="TreeGrafter"/>
</dbReference>
<evidence type="ECO:0000256" key="4">
    <source>
        <dbReference type="ARBA" id="ARBA00022614"/>
    </source>
</evidence>
<keyword evidence="11" id="KW-0807">Transducer</keyword>
<dbReference type="STRING" id="6832.A0A553P6D6"/>
<feature type="domain" description="G-protein coupled receptors family 1 profile" evidence="15">
    <location>
        <begin position="578"/>
        <end position="824"/>
    </location>
</feature>
<dbReference type="Gene3D" id="3.80.10.10">
    <property type="entry name" value="Ribonuclease Inhibitor"/>
    <property type="match status" value="2"/>
</dbReference>
<keyword evidence="6" id="KW-0677">Repeat</keyword>
<dbReference type="InterPro" id="IPR000276">
    <property type="entry name" value="GPCR_Rhodpsn"/>
</dbReference>
<feature type="transmembrane region" description="Helical" evidence="13">
    <location>
        <begin position="600"/>
        <end position="623"/>
    </location>
</feature>
<evidence type="ECO:0000256" key="8">
    <source>
        <dbReference type="ARBA" id="ARBA00023040"/>
    </source>
</evidence>
<feature type="region of interest" description="Disordered" evidence="12">
    <location>
        <begin position="941"/>
        <end position="1057"/>
    </location>
</feature>
<dbReference type="Gene3D" id="1.20.1070.10">
    <property type="entry name" value="Rhodopsin 7-helix transmembrane proteins"/>
    <property type="match status" value="1"/>
</dbReference>
<feature type="compositionally biased region" description="Low complexity" evidence="12">
    <location>
        <begin position="1113"/>
        <end position="1123"/>
    </location>
</feature>
<dbReference type="GO" id="GO:0016500">
    <property type="term" value="F:protein-hormone receptor activity"/>
    <property type="evidence" value="ECO:0007669"/>
    <property type="project" value="InterPro"/>
</dbReference>
<feature type="compositionally biased region" description="Polar residues" evidence="12">
    <location>
        <begin position="858"/>
        <end position="873"/>
    </location>
</feature>
<dbReference type="Proteomes" id="UP000318571">
    <property type="component" value="Chromosome 3"/>
</dbReference>
<evidence type="ECO:0000256" key="5">
    <source>
        <dbReference type="ARBA" id="ARBA00022692"/>
    </source>
</evidence>
<name>A0A553P6D6_TIGCA</name>
<evidence type="ECO:0000256" key="7">
    <source>
        <dbReference type="ARBA" id="ARBA00022989"/>
    </source>
</evidence>
<evidence type="ECO:0000256" key="1">
    <source>
        <dbReference type="ARBA" id="ARBA00004651"/>
    </source>
</evidence>
<dbReference type="InterPro" id="IPR002131">
    <property type="entry name" value="Gphrmn_rcpt_fam"/>
</dbReference>
<keyword evidence="17" id="KW-1185">Reference proteome</keyword>
<evidence type="ECO:0000256" key="11">
    <source>
        <dbReference type="ARBA" id="ARBA00023224"/>
    </source>
</evidence>
<feature type="compositionally biased region" description="Polar residues" evidence="12">
    <location>
        <begin position="1288"/>
        <end position="1297"/>
    </location>
</feature>
<dbReference type="CDD" id="cd15136">
    <property type="entry name" value="7tmA_Glyco_hormone_R"/>
    <property type="match status" value="1"/>
</dbReference>
<feature type="region of interest" description="Disordered" evidence="12">
    <location>
        <begin position="858"/>
        <end position="886"/>
    </location>
</feature>
<reference evidence="16 17" key="1">
    <citation type="journal article" date="2018" name="Nat. Ecol. Evol.">
        <title>Genomic signatures of mitonuclear coevolution across populations of Tigriopus californicus.</title>
        <authorList>
            <person name="Barreto F.S."/>
            <person name="Watson E.T."/>
            <person name="Lima T.G."/>
            <person name="Willett C.S."/>
            <person name="Edmands S."/>
            <person name="Li W."/>
            <person name="Burton R.S."/>
        </authorList>
    </citation>
    <scope>NUCLEOTIDE SEQUENCE [LARGE SCALE GENOMIC DNA]</scope>
    <source>
        <strain evidence="16 17">San Diego</strain>
    </source>
</reference>
<dbReference type="PANTHER" id="PTHR24372:SF82">
    <property type="entry name" value="RICKETS"/>
    <property type="match status" value="1"/>
</dbReference>
<feature type="transmembrane region" description="Helical" evidence="13">
    <location>
        <begin position="685"/>
        <end position="707"/>
    </location>
</feature>
<feature type="chain" id="PRO_5021904917" description="G-protein coupled receptors family 1 profile domain-containing protein" evidence="14">
    <location>
        <begin position="35"/>
        <end position="1348"/>
    </location>
</feature>
<dbReference type="FunFam" id="1.20.1070.10:FF:000156">
    <property type="entry name" value="Lutropin-choriogonadotropic hormone receptor"/>
    <property type="match status" value="1"/>
</dbReference>
<dbReference type="GO" id="GO:0009755">
    <property type="term" value="P:hormone-mediated signaling pathway"/>
    <property type="evidence" value="ECO:0007669"/>
    <property type="project" value="TreeGrafter"/>
</dbReference>
<feature type="compositionally biased region" description="Low complexity" evidence="12">
    <location>
        <begin position="998"/>
        <end position="1014"/>
    </location>
</feature>
<evidence type="ECO:0000256" key="9">
    <source>
        <dbReference type="ARBA" id="ARBA00023136"/>
    </source>
</evidence>
<feature type="signal peptide" evidence="14">
    <location>
        <begin position="1"/>
        <end position="34"/>
    </location>
</feature>
<feature type="compositionally biased region" description="Polar residues" evidence="12">
    <location>
        <begin position="1143"/>
        <end position="1153"/>
    </location>
</feature>
<comment type="caution">
    <text evidence="16">The sequence shown here is derived from an EMBL/GenBank/DDBJ whole genome shotgun (WGS) entry which is preliminary data.</text>
</comment>
<protein>
    <recommendedName>
        <fullName evidence="15">G-protein coupled receptors family 1 profile domain-containing protein</fullName>
    </recommendedName>
</protein>
<keyword evidence="9 13" id="KW-0472">Membrane</keyword>
<dbReference type="PROSITE" id="PS51450">
    <property type="entry name" value="LRR"/>
    <property type="match status" value="6"/>
</dbReference>
<feature type="compositionally biased region" description="Low complexity" evidence="12">
    <location>
        <begin position="1021"/>
        <end position="1050"/>
    </location>
</feature>
<sequence length="1348" mass="148732">MGPLSRRTKKMVHCRIYGVVLVLLVWMCVHVSSAFCPKKCTCSSNEIVCRRIGLTAMPFDLLSLNDSSLLQNYTKIDFSQNRIKVIPEGFIQKFPNLKEMRLGNNEFLDIPFDALQSLPSLIFLGLERNIIRGLGESNLAFLKRLKEINLSSNLISKITDQSLKGLSSLEILKLEYNQIRSISANAFRPTPKIRELSLGSNELELMPRAISTLTALQDLQLGRNRIVHIPNGLFQSCRDLRILDLGGNAIEEIDNDAFRDIPKLEELIIAEARGVSEFPNFNGTISLELLKLDRAQIETIPRNLCEFCPKLKSLELKSNKIREIPTLRQCKKLRVLDLAHNEIRHLNPSSTGESLFSGLVLMHDVLLNHNNITDLKENAFKGMVNLKVLDLSNNRIKKVHNRAFVGLDELEDINLGVNEFDKFPTEGLKNVLHLKTHNIPNLQDFPGAQRFPRIQSLVLSYAYHCCQFLPSTYENIIPDYSDFGGLQETVFFPGEGNFDHALWHSNNSDIWSNNGVQDPNDLWSDFNPEAYDNLIVATPPPGIQCSPTPGPFLPCNDLFDWWTLRCSVWIVFLLALLGNGCVVIVLIASRSKMDVPRFLVCNLAMADFSMGLYLGFLAVVDASTLGEFRKYALPWQFSTACQAAGFFGVLSSELSVFTLAVITLERNYAITHAMHLNKRLSLKHASYIMACGWSFALIMATLPLLGISDYRKFAVCLPFDIEDGLSLGYVIFLLLINGVAFSILMGCYLKMYCAIRGSQAWNSNDSRIAKRMALLVFTDFLCWFPIAFLSLFSCFGLHLISLEQAKVFTIFILPLNSCCNPFLYAILTKQFKKDCVMICKAIEESRVTRGIGRCRHSSNFSNRQTPANTNSLNSGSGGSHGSHSRGTVCSCNGKKNKKGAAVLATKWPFNKIKHMFHGCKETAPIIPTQNESYTQQIAQIQHKSNRHPSVSSDNFSSSRSDSWRNHGQCIPGLRFGGPSRYRQHRRRNSWTVTRKPSQDSQMSSSRNDSGSSNSTNTWRMSRSSVSSEMSNSLARTGSSKTDTSSTSGPGVLNGPGALNGTGKFSALAQRTQARAAAAATAAAVPGLMGSGLLPGGPLHANGGIMKPPHLARLSSDSSSLSSSKGGFGKPRLTRQTAILADADSTSSAKSVTFQEPPGRPHGGGRGCPVHTAEYVAALNGHYRSLYNKLMESHPEDEESDMEASDAEIDDEAHSDSMPLGTTYLTLRQHLQPVQNQAEIVASLTPVPRLPATGRLAAGFVPRKLTVIHEEDEEDEDEDEEAEKKSLLPTANNQPQVHSTSSANTTAESEDGNGIAKSPEPRQPSANTNPSIAAVTGTKSKKPYLNTDV</sequence>
<dbReference type="PANTHER" id="PTHR24372">
    <property type="entry name" value="GLYCOPROTEIN HORMONE RECEPTOR"/>
    <property type="match status" value="1"/>
</dbReference>
<dbReference type="SUPFAM" id="SSF81321">
    <property type="entry name" value="Family A G protein-coupled receptor-like"/>
    <property type="match status" value="1"/>
</dbReference>
<evidence type="ECO:0000256" key="10">
    <source>
        <dbReference type="ARBA" id="ARBA00023170"/>
    </source>
</evidence>
<feature type="transmembrane region" description="Helical" evidence="13">
    <location>
        <begin position="772"/>
        <end position="801"/>
    </location>
</feature>
<dbReference type="PRINTS" id="PR00237">
    <property type="entry name" value="GPCRRHODOPSN"/>
</dbReference>
<feature type="compositionally biased region" description="Acidic residues" evidence="12">
    <location>
        <begin position="1269"/>
        <end position="1280"/>
    </location>
</feature>
<dbReference type="PROSITE" id="PS50262">
    <property type="entry name" value="G_PROTEIN_RECEP_F1_2"/>
    <property type="match status" value="1"/>
</dbReference>
<feature type="region of interest" description="Disordered" evidence="12">
    <location>
        <begin position="1191"/>
        <end position="1214"/>
    </location>
</feature>
<keyword evidence="10" id="KW-0675">Receptor</keyword>
<feature type="transmembrane region" description="Helical" evidence="13">
    <location>
        <begin position="727"/>
        <end position="751"/>
    </location>
</feature>
<feature type="region of interest" description="Disordered" evidence="12">
    <location>
        <begin position="1099"/>
        <end position="1167"/>
    </location>
</feature>
<evidence type="ECO:0000256" key="6">
    <source>
        <dbReference type="ARBA" id="ARBA00022737"/>
    </source>
</evidence>
<dbReference type="Pfam" id="PF00001">
    <property type="entry name" value="7tm_1"/>
    <property type="match status" value="1"/>
</dbReference>
<dbReference type="EMBL" id="VCGU01000007">
    <property type="protein sequence ID" value="TRY73241.1"/>
    <property type="molecule type" value="Genomic_DNA"/>
</dbReference>
<organism evidence="16 17">
    <name type="scientific">Tigriopus californicus</name>
    <name type="common">Marine copepod</name>
    <dbReference type="NCBI Taxonomy" id="6832"/>
    <lineage>
        <taxon>Eukaryota</taxon>
        <taxon>Metazoa</taxon>
        <taxon>Ecdysozoa</taxon>
        <taxon>Arthropoda</taxon>
        <taxon>Crustacea</taxon>
        <taxon>Multicrustacea</taxon>
        <taxon>Hexanauplia</taxon>
        <taxon>Copepoda</taxon>
        <taxon>Harpacticoida</taxon>
        <taxon>Harpacticidae</taxon>
        <taxon>Tigriopus</taxon>
    </lineage>
</organism>
<gene>
    <name evidence="16" type="ORF">TCAL_02569</name>
</gene>
<keyword evidence="7 13" id="KW-1133">Transmembrane helix</keyword>
<dbReference type="SUPFAM" id="SSF52058">
    <property type="entry name" value="L domain-like"/>
    <property type="match status" value="2"/>
</dbReference>
<proteinExistence type="inferred from homology"/>